<comment type="caution">
    <text evidence="1">The sequence shown here is derived from an EMBL/GenBank/DDBJ whole genome shotgun (WGS) entry which is preliminary data.</text>
</comment>
<dbReference type="PATRIC" id="fig|641524.5.peg.731"/>
<dbReference type="eggNOG" id="COG0247">
    <property type="taxonomic scope" value="Bacteria"/>
</dbReference>
<dbReference type="RefSeq" id="WP_020892181.1">
    <property type="nucleotide sequence ID" value="NZ_ATNM01000033.1"/>
</dbReference>
<organism evidence="1 2">
    <name type="scientific">Cyclobacterium qasimii M12-11B</name>
    <dbReference type="NCBI Taxonomy" id="641524"/>
    <lineage>
        <taxon>Bacteria</taxon>
        <taxon>Pseudomonadati</taxon>
        <taxon>Bacteroidota</taxon>
        <taxon>Cytophagia</taxon>
        <taxon>Cytophagales</taxon>
        <taxon>Cyclobacteriaceae</taxon>
        <taxon>Cyclobacterium</taxon>
    </lineage>
</organism>
<dbReference type="STRING" id="641524.ADICYQ_0736"/>
<dbReference type="EMBL" id="ATNM01000033">
    <property type="protein sequence ID" value="EPR70922.1"/>
    <property type="molecule type" value="Genomic_DNA"/>
</dbReference>
<dbReference type="PANTHER" id="PTHR32479:SF19">
    <property type="entry name" value="ANAEROBIC GLYCEROL-3-PHOSPHATE DEHYDROGENASE SUBUNIT C"/>
    <property type="match status" value="1"/>
</dbReference>
<reference evidence="1 2" key="1">
    <citation type="journal article" date="2013" name="Genome Announc.">
        <title>Draft Genome Sequence of Cyclobacterium qasimii Strain M12-11BT, Isolated from Arctic Marine Sediment.</title>
        <authorList>
            <person name="Shivaji S."/>
            <person name="Ara S."/>
            <person name="Singh A."/>
            <person name="Kumar Pinnaka A."/>
        </authorList>
    </citation>
    <scope>NUCLEOTIDE SEQUENCE [LARGE SCALE GENOMIC DNA]</scope>
    <source>
        <strain evidence="1 2">M12-11B</strain>
    </source>
</reference>
<dbReference type="Proteomes" id="UP000014974">
    <property type="component" value="Unassembled WGS sequence"/>
</dbReference>
<sequence>MNYHEPEIGKDAVKLLNDCGYEVILANVGCCQRPKISHGFLREAKDAGYVTIKELVKFIDKGLKVVVCEPSCASALNDDFPDLLPDEGLASKLKTNVLMIDVFLHQEMKNGVINVKLQAKEGKLHVHGHCHQKALYGTQAMKQTLANPEEFDEIPSGCCGMAGSFGYEKEHYDLSEKIGDEILFPSVKKLPENTSVTACGFSCRHQIGHFTGVKTKHWVSCVEVIKPKV</sequence>
<protein>
    <submittedName>
        <fullName evidence="1">Fe-S protein</fullName>
    </submittedName>
</protein>
<name>S7VNG4_9BACT</name>
<gene>
    <name evidence="1" type="ORF">ADICYQ_0736</name>
</gene>
<accession>S7VNG4</accession>
<evidence type="ECO:0000313" key="1">
    <source>
        <dbReference type="EMBL" id="EPR70922.1"/>
    </source>
</evidence>
<evidence type="ECO:0000313" key="2">
    <source>
        <dbReference type="Proteomes" id="UP000014974"/>
    </source>
</evidence>
<proteinExistence type="predicted"/>
<dbReference type="AlphaFoldDB" id="S7VNG4"/>
<dbReference type="PANTHER" id="PTHR32479">
    <property type="entry name" value="GLYCOLATE OXIDASE IRON-SULFUR SUBUNIT"/>
    <property type="match status" value="1"/>
</dbReference>